<evidence type="ECO:0008006" key="4">
    <source>
        <dbReference type="Google" id="ProtNLM"/>
    </source>
</evidence>
<evidence type="ECO:0000313" key="2">
    <source>
        <dbReference type="EMBL" id="PTL60529.1"/>
    </source>
</evidence>
<gene>
    <name evidence="2" type="ORF">C7Y72_13220</name>
</gene>
<feature type="signal peptide" evidence="1">
    <location>
        <begin position="1"/>
        <end position="31"/>
    </location>
</feature>
<dbReference type="EMBL" id="PYYB01000001">
    <property type="protein sequence ID" value="PTL60529.1"/>
    <property type="molecule type" value="Genomic_DNA"/>
</dbReference>
<comment type="caution">
    <text evidence="2">The sequence shown here is derived from an EMBL/GenBank/DDBJ whole genome shotgun (WGS) entry which is preliminary data.</text>
</comment>
<keyword evidence="3" id="KW-1185">Reference proteome</keyword>
<organism evidence="2 3">
    <name type="scientific">Paraconexibacter algicola</name>
    <dbReference type="NCBI Taxonomy" id="2133960"/>
    <lineage>
        <taxon>Bacteria</taxon>
        <taxon>Bacillati</taxon>
        <taxon>Actinomycetota</taxon>
        <taxon>Thermoleophilia</taxon>
        <taxon>Solirubrobacterales</taxon>
        <taxon>Paraconexibacteraceae</taxon>
        <taxon>Paraconexibacter</taxon>
    </lineage>
</organism>
<keyword evidence="1" id="KW-0732">Signal</keyword>
<dbReference type="Proteomes" id="UP000240739">
    <property type="component" value="Unassembled WGS sequence"/>
</dbReference>
<protein>
    <recommendedName>
        <fullName evidence="4">Asl1-like glycosyl hydrolase catalytic domain-containing protein</fullName>
    </recommendedName>
</protein>
<dbReference type="InterPro" id="IPR017853">
    <property type="entry name" value="GH"/>
</dbReference>
<feature type="chain" id="PRO_5038612497" description="Asl1-like glycosyl hydrolase catalytic domain-containing protein" evidence="1">
    <location>
        <begin position="32"/>
        <end position="323"/>
    </location>
</feature>
<dbReference type="AlphaFoldDB" id="A0A2T4UMT1"/>
<dbReference type="Gene3D" id="3.20.20.80">
    <property type="entry name" value="Glycosidases"/>
    <property type="match status" value="1"/>
</dbReference>
<name>A0A2T4UMT1_9ACTN</name>
<evidence type="ECO:0000313" key="3">
    <source>
        <dbReference type="Proteomes" id="UP000240739"/>
    </source>
</evidence>
<sequence>MPTFPRALRSVVALCALGLALAAAAATPAHALRPSLTVGIGDQKPGMFTDPLFGELGVRDARIVVPWDVRTIDWQAQDVDAWMRAARRARSRVLVTFSNSRGEGRRRVLPTPERFKYEFQRFRERYPWATTFAVWNEPNHCGQPTCTRPALVAAYYRKLRQACPRCTILPAELLDMPNMIRWTRQLRRALRVEPKIWGLHNYVDANRMSTARTRSLLRAVKGDVWLTETGGLVARRNRRKETVGFTEGTQHAARVTRFVLDRLAGTSRRISRVYLYHWDTISPQDSWDSALIGPRGPRPAFTVLDGLLRRQRVLIARQRAARR</sequence>
<proteinExistence type="predicted"/>
<reference evidence="2 3" key="1">
    <citation type="submission" date="2018-03" db="EMBL/GenBank/DDBJ databases">
        <title>Aquarubrobacter algicola gen. nov., sp. nov., a novel actinobacterium isolated from shallow eutrophic lake during the end of cyanobacterial harmful algal blooms.</title>
        <authorList>
            <person name="Chun S.J."/>
        </authorList>
    </citation>
    <scope>NUCLEOTIDE SEQUENCE [LARGE SCALE GENOMIC DNA]</scope>
    <source>
        <strain evidence="2 3">Seoho-28</strain>
    </source>
</reference>
<dbReference type="SUPFAM" id="SSF51445">
    <property type="entry name" value="(Trans)glycosidases"/>
    <property type="match status" value="1"/>
</dbReference>
<dbReference type="RefSeq" id="WP_107569238.1">
    <property type="nucleotide sequence ID" value="NZ_PYYB01000001.1"/>
</dbReference>
<dbReference type="OrthoDB" id="5241851at2"/>
<accession>A0A2T4UMT1</accession>
<evidence type="ECO:0000256" key="1">
    <source>
        <dbReference type="SAM" id="SignalP"/>
    </source>
</evidence>